<keyword evidence="2" id="KW-1185">Reference proteome</keyword>
<sequence>MSDPEIPSQPLLGTPSQQPAGGSSSRAYKVAGITLLACVLIVGQAMTAYFLLSQRSDIKSLEDQSNDLKHELTKGRSASVPMRMHVPMNALPAMMADSVDEVKHSEASTGTPEKNTPPQATDCQLEAAGVKETQLPDFRPSCDQRGLYTAQQCFKVHCWCVNPVNGQAITGSLRQGPASCGRAAVRSGETGYLVMKSD</sequence>
<evidence type="ECO:0000313" key="1">
    <source>
        <dbReference type="EMBL" id="KAI3363403.1"/>
    </source>
</evidence>
<dbReference type="EMBL" id="CM041544">
    <property type="protein sequence ID" value="KAI3363403.1"/>
    <property type="molecule type" value="Genomic_DNA"/>
</dbReference>
<dbReference type="Proteomes" id="UP000831701">
    <property type="component" value="Chromosome 14"/>
</dbReference>
<gene>
    <name evidence="1" type="ORF">L3Q82_012019</name>
</gene>
<organism evidence="1 2">
    <name type="scientific">Scortum barcoo</name>
    <name type="common">barcoo grunter</name>
    <dbReference type="NCBI Taxonomy" id="214431"/>
    <lineage>
        <taxon>Eukaryota</taxon>
        <taxon>Metazoa</taxon>
        <taxon>Chordata</taxon>
        <taxon>Craniata</taxon>
        <taxon>Vertebrata</taxon>
        <taxon>Euteleostomi</taxon>
        <taxon>Actinopterygii</taxon>
        <taxon>Neopterygii</taxon>
        <taxon>Teleostei</taxon>
        <taxon>Neoteleostei</taxon>
        <taxon>Acanthomorphata</taxon>
        <taxon>Eupercaria</taxon>
        <taxon>Centrarchiformes</taxon>
        <taxon>Terapontoidei</taxon>
        <taxon>Terapontidae</taxon>
        <taxon>Scortum</taxon>
    </lineage>
</organism>
<proteinExistence type="predicted"/>
<name>A0ACB8W7I9_9TELE</name>
<reference evidence="1" key="1">
    <citation type="submission" date="2022-04" db="EMBL/GenBank/DDBJ databases">
        <title>Jade perch genome.</title>
        <authorList>
            <person name="Chao B."/>
        </authorList>
    </citation>
    <scope>NUCLEOTIDE SEQUENCE</scope>
    <source>
        <strain evidence="1">CB-2022</strain>
    </source>
</reference>
<comment type="caution">
    <text evidence="1">The sequence shown here is derived from an EMBL/GenBank/DDBJ whole genome shotgun (WGS) entry which is preliminary data.</text>
</comment>
<evidence type="ECO:0000313" key="2">
    <source>
        <dbReference type="Proteomes" id="UP000831701"/>
    </source>
</evidence>
<protein>
    <submittedName>
        <fullName evidence="1">Uncharacterized protein</fullName>
    </submittedName>
</protein>
<accession>A0ACB8W7I9</accession>